<proteinExistence type="predicted"/>
<organism evidence="2">
    <name type="scientific">Anguilla anguilla</name>
    <name type="common">European freshwater eel</name>
    <name type="synonym">Muraena anguilla</name>
    <dbReference type="NCBI Taxonomy" id="7936"/>
    <lineage>
        <taxon>Eukaryota</taxon>
        <taxon>Metazoa</taxon>
        <taxon>Chordata</taxon>
        <taxon>Craniata</taxon>
        <taxon>Vertebrata</taxon>
        <taxon>Euteleostomi</taxon>
        <taxon>Actinopterygii</taxon>
        <taxon>Neopterygii</taxon>
        <taxon>Teleostei</taxon>
        <taxon>Anguilliformes</taxon>
        <taxon>Anguillidae</taxon>
        <taxon>Anguilla</taxon>
    </lineage>
</organism>
<name>A0A0E9WUW3_ANGAN</name>
<feature type="region of interest" description="Disordered" evidence="1">
    <location>
        <begin position="96"/>
        <end position="115"/>
    </location>
</feature>
<evidence type="ECO:0000256" key="1">
    <source>
        <dbReference type="SAM" id="MobiDB-lite"/>
    </source>
</evidence>
<dbReference type="EMBL" id="GBXM01015304">
    <property type="protein sequence ID" value="JAH93273.1"/>
    <property type="molecule type" value="Transcribed_RNA"/>
</dbReference>
<sequence>MNVAVNVGVSNGREEKKRTFPEARSKSHHHLILTQLWFLTFGISFPSHITLSQRSHKLRPYIQVNDCSKQEFHLPFLSGSFPYLRIVLDIKCQSKHAQTPKDNGKQNENTACFIN</sequence>
<accession>A0A0E9WUW3</accession>
<evidence type="ECO:0000313" key="2">
    <source>
        <dbReference type="EMBL" id="JAH93273.1"/>
    </source>
</evidence>
<reference evidence="2" key="2">
    <citation type="journal article" date="2015" name="Fish Shellfish Immunol.">
        <title>Early steps in the European eel (Anguilla anguilla)-Vibrio vulnificus interaction in the gills: Role of the RtxA13 toxin.</title>
        <authorList>
            <person name="Callol A."/>
            <person name="Pajuelo D."/>
            <person name="Ebbesson L."/>
            <person name="Teles M."/>
            <person name="MacKenzie S."/>
            <person name="Amaro C."/>
        </authorList>
    </citation>
    <scope>NUCLEOTIDE SEQUENCE</scope>
</reference>
<reference evidence="2" key="1">
    <citation type="submission" date="2014-11" db="EMBL/GenBank/DDBJ databases">
        <authorList>
            <person name="Amaro Gonzalez C."/>
        </authorList>
    </citation>
    <scope>NUCLEOTIDE SEQUENCE</scope>
</reference>
<dbReference type="AlphaFoldDB" id="A0A0E9WUW3"/>
<protein>
    <submittedName>
        <fullName evidence="2">Uncharacterized protein</fullName>
    </submittedName>
</protein>